<dbReference type="PIRSF" id="PIRSF039008">
    <property type="entry name" value="YjbJ"/>
    <property type="match status" value="1"/>
</dbReference>
<evidence type="ECO:0000313" key="4">
    <source>
        <dbReference type="Proteomes" id="UP000321412"/>
    </source>
</evidence>
<dbReference type="PANTHER" id="PTHR34977:SF1">
    <property type="entry name" value="UPF0337 PROTEIN YJBJ"/>
    <property type="match status" value="1"/>
</dbReference>
<keyword evidence="4" id="KW-1185">Reference proteome</keyword>
<evidence type="ECO:0000256" key="1">
    <source>
        <dbReference type="ARBA" id="ARBA00009129"/>
    </source>
</evidence>
<dbReference type="OrthoDB" id="9796058at2"/>
<dbReference type="PANTHER" id="PTHR34977">
    <property type="entry name" value="UPF0337 PROTEIN YJBJ"/>
    <property type="match status" value="1"/>
</dbReference>
<accession>A0A5C6X792</accession>
<protein>
    <submittedName>
        <fullName evidence="3">CsbD family protein</fullName>
    </submittedName>
</protein>
<dbReference type="Gene3D" id="1.10.1470.10">
    <property type="entry name" value="YjbJ"/>
    <property type="match status" value="1"/>
</dbReference>
<name>A0A5C6X792_9DELT</name>
<comment type="similarity">
    <text evidence="1">Belongs to the UPF0337 (CsbD) family.</text>
</comment>
<dbReference type="AlphaFoldDB" id="A0A5C6X792"/>
<dbReference type="EMBL" id="VOSM01000018">
    <property type="protein sequence ID" value="TXD33895.1"/>
    <property type="molecule type" value="Genomic_DNA"/>
</dbReference>
<dbReference type="Pfam" id="PF05532">
    <property type="entry name" value="CsbD"/>
    <property type="match status" value="1"/>
</dbReference>
<gene>
    <name evidence="3" type="ORF">FRC98_20050</name>
</gene>
<dbReference type="Proteomes" id="UP000321412">
    <property type="component" value="Unassembled WGS sequence"/>
</dbReference>
<dbReference type="InterPro" id="IPR036629">
    <property type="entry name" value="YjbJ_sf"/>
</dbReference>
<reference evidence="3 4" key="1">
    <citation type="submission" date="2019-08" db="EMBL/GenBank/DDBJ databases">
        <title>Bradymonadales sp. TMQ4.</title>
        <authorList>
            <person name="Liang Q."/>
        </authorList>
    </citation>
    <scope>NUCLEOTIDE SEQUENCE [LARGE SCALE GENOMIC DNA]</scope>
    <source>
        <strain evidence="3 4">TMQ4</strain>
    </source>
</reference>
<comment type="caution">
    <text evidence="3">The sequence shown here is derived from an EMBL/GenBank/DDBJ whole genome shotgun (WGS) entry which is preliminary data.</text>
</comment>
<dbReference type="RefSeq" id="WP_146983344.1">
    <property type="nucleotide sequence ID" value="NZ_VOSM01000018.1"/>
</dbReference>
<organism evidence="3 4">
    <name type="scientific">Lujinxingia vulgaris</name>
    <dbReference type="NCBI Taxonomy" id="2600176"/>
    <lineage>
        <taxon>Bacteria</taxon>
        <taxon>Deltaproteobacteria</taxon>
        <taxon>Bradymonadales</taxon>
        <taxon>Lujinxingiaceae</taxon>
        <taxon>Lujinxingia</taxon>
    </lineage>
</organism>
<proteinExistence type="inferred from homology"/>
<dbReference type="InterPro" id="IPR026042">
    <property type="entry name" value="YjbJ"/>
</dbReference>
<dbReference type="InterPro" id="IPR050423">
    <property type="entry name" value="UPF0337_stress_rsp"/>
</dbReference>
<evidence type="ECO:0000259" key="2">
    <source>
        <dbReference type="Pfam" id="PF05532"/>
    </source>
</evidence>
<dbReference type="SUPFAM" id="SSF69047">
    <property type="entry name" value="Hypothetical protein YjbJ"/>
    <property type="match status" value="1"/>
</dbReference>
<feature type="domain" description="CsbD-like" evidence="2">
    <location>
        <begin position="4"/>
        <end position="56"/>
    </location>
</feature>
<sequence length="64" mass="7362">MNRDQTQGQFEQLKGKAKRIWGELTDDDVKKAEGSADKLYGIIQERFGDSKESIKKKLDRTSMN</sequence>
<evidence type="ECO:0000313" key="3">
    <source>
        <dbReference type="EMBL" id="TXD33895.1"/>
    </source>
</evidence>
<dbReference type="InterPro" id="IPR008462">
    <property type="entry name" value="CsbD"/>
</dbReference>